<dbReference type="AlphaFoldDB" id="A0ABD2Q4L4"/>
<evidence type="ECO:0000313" key="2">
    <source>
        <dbReference type="Proteomes" id="UP001626550"/>
    </source>
</evidence>
<gene>
    <name evidence="1" type="ORF">Ciccas_006869</name>
</gene>
<evidence type="ECO:0008006" key="3">
    <source>
        <dbReference type="Google" id="ProtNLM"/>
    </source>
</evidence>
<dbReference type="Proteomes" id="UP001626550">
    <property type="component" value="Unassembled WGS sequence"/>
</dbReference>
<evidence type="ECO:0000313" key="1">
    <source>
        <dbReference type="EMBL" id="KAL3314514.1"/>
    </source>
</evidence>
<dbReference type="EMBL" id="JBJKFK010000976">
    <property type="protein sequence ID" value="KAL3314514.1"/>
    <property type="molecule type" value="Genomic_DNA"/>
</dbReference>
<accession>A0ABD2Q4L4</accession>
<proteinExistence type="predicted"/>
<organism evidence="1 2">
    <name type="scientific">Cichlidogyrus casuarinus</name>
    <dbReference type="NCBI Taxonomy" id="1844966"/>
    <lineage>
        <taxon>Eukaryota</taxon>
        <taxon>Metazoa</taxon>
        <taxon>Spiralia</taxon>
        <taxon>Lophotrochozoa</taxon>
        <taxon>Platyhelminthes</taxon>
        <taxon>Monogenea</taxon>
        <taxon>Monopisthocotylea</taxon>
        <taxon>Dactylogyridea</taxon>
        <taxon>Ancyrocephalidae</taxon>
        <taxon>Cichlidogyrus</taxon>
    </lineage>
</organism>
<feature type="non-terminal residue" evidence="1">
    <location>
        <position position="1"/>
    </location>
</feature>
<feature type="non-terminal residue" evidence="1">
    <location>
        <position position="153"/>
    </location>
</feature>
<name>A0ABD2Q4L4_9PLAT</name>
<protein>
    <recommendedName>
        <fullName evidence="3">Growth hormone receptor</fullName>
    </recommendedName>
</protein>
<comment type="caution">
    <text evidence="1">The sequence shown here is derived from an EMBL/GenBank/DDBJ whole genome shotgun (WGS) entry which is preliminary data.</text>
</comment>
<sequence length="153" mass="17221">PDAMNLLSVLSQQTSPTDTTYSMEVSSTSHEDFLTFWPSTLDTTDIAKYSYPTPHLHYEPVQDLHPYSKHIYCQDHSAALQTYCDCQFLSLVHPLVVNCGFALITYCATQEQAAQLELTEGKYESELRRVPTIPSDSEQLALAENLNEDVGKE</sequence>
<keyword evidence="2" id="KW-1185">Reference proteome</keyword>
<reference evidence="1 2" key="1">
    <citation type="submission" date="2024-11" db="EMBL/GenBank/DDBJ databases">
        <title>Adaptive evolution of stress response genes in parasites aligns with host niche diversity.</title>
        <authorList>
            <person name="Hahn C."/>
            <person name="Resl P."/>
        </authorList>
    </citation>
    <scope>NUCLEOTIDE SEQUENCE [LARGE SCALE GENOMIC DNA]</scope>
    <source>
        <strain evidence="1">EGGRZ-B1_66</strain>
        <tissue evidence="1">Body</tissue>
    </source>
</reference>